<protein>
    <submittedName>
        <fullName evidence="2">Uncharacterized protein</fullName>
    </submittedName>
</protein>
<evidence type="ECO:0000313" key="3">
    <source>
        <dbReference type="Proteomes" id="UP000736335"/>
    </source>
</evidence>
<feature type="region of interest" description="Disordered" evidence="1">
    <location>
        <begin position="238"/>
        <end position="263"/>
    </location>
</feature>
<sequence length="308" mass="32819">MPRAPRLHTQVKSSDENGNTRAPCRHLRSGHKDIWGLGLSCCGRRYAEHRAEKQKKARGLPNVTGRHDPMDVDAVISSLAALDIQTQEIGITNNRIPSISTSLGFDASPAPTNEDSVLGPPLTTAEPLPGIYSFGGGSFILLPYPILPPHWSGRNPSEGIDTLHGVLDHMVIDSPVLAPQITSLTDPSVTGGPVFPTYVAPIPTTGYRTQLASSCTFVPPVSAFAPPPVSVATGQFNDADQPPPSPMLVDPPNATAPSPADNENSFYGNAREAFGFLGQPGGNGGIPWNSLVEMRTVEYRFAPIESRM</sequence>
<gene>
    <name evidence="2" type="ORF">BJ322DRAFT_744123</name>
</gene>
<feature type="compositionally biased region" description="Polar residues" evidence="1">
    <location>
        <begin position="10"/>
        <end position="20"/>
    </location>
</feature>
<evidence type="ECO:0000256" key="1">
    <source>
        <dbReference type="SAM" id="MobiDB-lite"/>
    </source>
</evidence>
<reference evidence="2" key="2">
    <citation type="submission" date="2020-11" db="EMBL/GenBank/DDBJ databases">
        <authorList>
            <consortium name="DOE Joint Genome Institute"/>
            <person name="Kuo A."/>
            <person name="Miyauchi S."/>
            <person name="Kiss E."/>
            <person name="Drula E."/>
            <person name="Kohler A."/>
            <person name="Sanchez-Garcia M."/>
            <person name="Andreopoulos B."/>
            <person name="Barry K.W."/>
            <person name="Bonito G."/>
            <person name="Buee M."/>
            <person name="Carver A."/>
            <person name="Chen C."/>
            <person name="Cichocki N."/>
            <person name="Clum A."/>
            <person name="Culley D."/>
            <person name="Crous P.W."/>
            <person name="Fauchery L."/>
            <person name="Girlanda M."/>
            <person name="Hayes R."/>
            <person name="Keri Z."/>
            <person name="Labutti K."/>
            <person name="Lipzen A."/>
            <person name="Lombard V."/>
            <person name="Magnuson J."/>
            <person name="Maillard F."/>
            <person name="Morin E."/>
            <person name="Murat C."/>
            <person name="Nolan M."/>
            <person name="Ohm R."/>
            <person name="Pangilinan J."/>
            <person name="Pereira M."/>
            <person name="Perotto S."/>
            <person name="Peter M."/>
            <person name="Riley R."/>
            <person name="Sitrit Y."/>
            <person name="Stielow B."/>
            <person name="Szollosi G."/>
            <person name="Zifcakova L."/>
            <person name="Stursova M."/>
            <person name="Spatafora J.W."/>
            <person name="Tedersoo L."/>
            <person name="Vaario L.-M."/>
            <person name="Yamada A."/>
            <person name="Yan M."/>
            <person name="Wang P."/>
            <person name="Xu J."/>
            <person name="Bruns T."/>
            <person name="Baldrian P."/>
            <person name="Vilgalys R."/>
            <person name="Henrissat B."/>
            <person name="Grigoriev I.V."/>
            <person name="Hibbett D."/>
            <person name="Nagy L.G."/>
            <person name="Martin F.M."/>
        </authorList>
    </citation>
    <scope>NUCLEOTIDE SEQUENCE</scope>
    <source>
        <strain evidence="2">UH-Tt-Lm1</strain>
    </source>
</reference>
<dbReference type="AlphaFoldDB" id="A0A9P6HEY1"/>
<evidence type="ECO:0000313" key="2">
    <source>
        <dbReference type="EMBL" id="KAF9785831.1"/>
    </source>
</evidence>
<comment type="caution">
    <text evidence="2">The sequence shown here is derived from an EMBL/GenBank/DDBJ whole genome shotgun (WGS) entry which is preliminary data.</text>
</comment>
<reference evidence="2" key="1">
    <citation type="journal article" date="2020" name="Nat. Commun.">
        <title>Large-scale genome sequencing of mycorrhizal fungi provides insights into the early evolution of symbiotic traits.</title>
        <authorList>
            <person name="Miyauchi S."/>
            <person name="Kiss E."/>
            <person name="Kuo A."/>
            <person name="Drula E."/>
            <person name="Kohler A."/>
            <person name="Sanchez-Garcia M."/>
            <person name="Morin E."/>
            <person name="Andreopoulos B."/>
            <person name="Barry K.W."/>
            <person name="Bonito G."/>
            <person name="Buee M."/>
            <person name="Carver A."/>
            <person name="Chen C."/>
            <person name="Cichocki N."/>
            <person name="Clum A."/>
            <person name="Culley D."/>
            <person name="Crous P.W."/>
            <person name="Fauchery L."/>
            <person name="Girlanda M."/>
            <person name="Hayes R.D."/>
            <person name="Keri Z."/>
            <person name="LaButti K."/>
            <person name="Lipzen A."/>
            <person name="Lombard V."/>
            <person name="Magnuson J."/>
            <person name="Maillard F."/>
            <person name="Murat C."/>
            <person name="Nolan M."/>
            <person name="Ohm R.A."/>
            <person name="Pangilinan J."/>
            <person name="Pereira M.F."/>
            <person name="Perotto S."/>
            <person name="Peter M."/>
            <person name="Pfister S."/>
            <person name="Riley R."/>
            <person name="Sitrit Y."/>
            <person name="Stielow J.B."/>
            <person name="Szollosi G."/>
            <person name="Zifcakova L."/>
            <person name="Stursova M."/>
            <person name="Spatafora J.W."/>
            <person name="Tedersoo L."/>
            <person name="Vaario L.M."/>
            <person name="Yamada A."/>
            <person name="Yan M."/>
            <person name="Wang P."/>
            <person name="Xu J."/>
            <person name="Bruns T."/>
            <person name="Baldrian P."/>
            <person name="Vilgalys R."/>
            <person name="Dunand C."/>
            <person name="Henrissat B."/>
            <person name="Grigoriev I.V."/>
            <person name="Hibbett D."/>
            <person name="Nagy L.G."/>
            <person name="Martin F.M."/>
        </authorList>
    </citation>
    <scope>NUCLEOTIDE SEQUENCE</scope>
    <source>
        <strain evidence="2">UH-Tt-Lm1</strain>
    </source>
</reference>
<dbReference type="EMBL" id="WIUZ02000006">
    <property type="protein sequence ID" value="KAF9785831.1"/>
    <property type="molecule type" value="Genomic_DNA"/>
</dbReference>
<proteinExistence type="predicted"/>
<feature type="region of interest" description="Disordered" evidence="1">
    <location>
        <begin position="1"/>
        <end position="24"/>
    </location>
</feature>
<keyword evidence="3" id="KW-1185">Reference proteome</keyword>
<accession>A0A9P6HEY1</accession>
<organism evidence="2 3">
    <name type="scientific">Thelephora terrestris</name>
    <dbReference type="NCBI Taxonomy" id="56493"/>
    <lineage>
        <taxon>Eukaryota</taxon>
        <taxon>Fungi</taxon>
        <taxon>Dikarya</taxon>
        <taxon>Basidiomycota</taxon>
        <taxon>Agaricomycotina</taxon>
        <taxon>Agaricomycetes</taxon>
        <taxon>Thelephorales</taxon>
        <taxon>Thelephoraceae</taxon>
        <taxon>Thelephora</taxon>
    </lineage>
</organism>
<dbReference type="Proteomes" id="UP000736335">
    <property type="component" value="Unassembled WGS sequence"/>
</dbReference>
<name>A0A9P6HEY1_9AGAM</name>